<dbReference type="EMBL" id="VDUX01000001">
    <property type="protein sequence ID" value="TXL62940.1"/>
    <property type="molecule type" value="Genomic_DNA"/>
</dbReference>
<organism evidence="1 2">
    <name type="scientific">Aeromicrobium terrae</name>
    <dbReference type="NCBI Taxonomy" id="2498846"/>
    <lineage>
        <taxon>Bacteria</taxon>
        <taxon>Bacillati</taxon>
        <taxon>Actinomycetota</taxon>
        <taxon>Actinomycetes</taxon>
        <taxon>Propionibacteriales</taxon>
        <taxon>Nocardioidaceae</taxon>
        <taxon>Aeromicrobium</taxon>
    </lineage>
</organism>
<accession>A0A5C8NPB5</accession>
<keyword evidence="2" id="KW-1185">Reference proteome</keyword>
<evidence type="ECO:0008006" key="3">
    <source>
        <dbReference type="Google" id="ProtNLM"/>
    </source>
</evidence>
<dbReference type="InterPro" id="IPR036938">
    <property type="entry name" value="PAP2/HPO_sf"/>
</dbReference>
<reference evidence="1 2" key="1">
    <citation type="submission" date="2019-06" db="EMBL/GenBank/DDBJ databases">
        <title>Aeromicrobium sp. nov., isolated from a maize field.</title>
        <authorList>
            <person name="Lin S.-Y."/>
            <person name="Tsai C.-F."/>
            <person name="Young C.-C."/>
        </authorList>
    </citation>
    <scope>NUCLEOTIDE SEQUENCE [LARGE SCALE GENOMIC DNA]</scope>
    <source>
        <strain evidence="1 2">CC-CFT486</strain>
    </source>
</reference>
<dbReference type="SUPFAM" id="SSF48317">
    <property type="entry name" value="Acid phosphatase/Vanadium-dependent haloperoxidase"/>
    <property type="match status" value="1"/>
</dbReference>
<evidence type="ECO:0000313" key="1">
    <source>
        <dbReference type="EMBL" id="TXL62940.1"/>
    </source>
</evidence>
<dbReference type="Proteomes" id="UP000321571">
    <property type="component" value="Unassembled WGS sequence"/>
</dbReference>
<dbReference type="Gene3D" id="1.20.144.10">
    <property type="entry name" value="Phosphatidic acid phosphatase type 2/haloperoxidase"/>
    <property type="match status" value="1"/>
</dbReference>
<sequence>MTSTPRRRPARRYLAAVVAAVIAVVVGVAVSATAGSSPANMSATDRVKAHPPPQLFSDAQVFTARGSVDAQAATASRLMRSWWKVHGTTVDDTAFLAWVETQLPAPPSAAVRRDEMREVKALDARRTPAGVAAASWLEAYGKKDVWKLYAHDQRELLSAKTGKADKAELKLILKMAKTAADALGTKDQQSAPYVIDPTLRPDHTVKPGQVCPCSYPSRHAARAAGARTFLGTLSPHRLADYRWMEGQIDFSRLYMAGHVQSDLDAGALLGDMIGQYVLVTRGHLAMPS</sequence>
<name>A0A5C8NPB5_9ACTN</name>
<comment type="caution">
    <text evidence="1">The sequence shown here is derived from an EMBL/GenBank/DDBJ whole genome shotgun (WGS) entry which is preliminary data.</text>
</comment>
<dbReference type="AlphaFoldDB" id="A0A5C8NPB5"/>
<evidence type="ECO:0000313" key="2">
    <source>
        <dbReference type="Proteomes" id="UP000321571"/>
    </source>
</evidence>
<dbReference type="OrthoDB" id="3820363at2"/>
<protein>
    <recommendedName>
        <fullName evidence="3">Phosphatase PAP2 family protein</fullName>
    </recommendedName>
</protein>
<dbReference type="RefSeq" id="WP_147683103.1">
    <property type="nucleotide sequence ID" value="NZ_VDUX01000001.1"/>
</dbReference>
<gene>
    <name evidence="1" type="ORF">FHP06_01495</name>
</gene>
<proteinExistence type="predicted"/>